<dbReference type="STRING" id="28377.ENSACAP00000008617"/>
<evidence type="ECO:0000259" key="9">
    <source>
        <dbReference type="PROSITE" id="PS50261"/>
    </source>
</evidence>
<dbReference type="FunFam" id="1.20.1070.10:FF:000058">
    <property type="entry name" value="Adhesion G protein-coupled receptor F5"/>
    <property type="match status" value="1"/>
</dbReference>
<dbReference type="Ensembl" id="ENSACAT00000008800.3">
    <property type="protein sequence ID" value="ENSACAP00000008617.3"/>
    <property type="gene ID" value="ENSACAG00000008798.3"/>
</dbReference>
<feature type="transmembrane region" description="Helical" evidence="8">
    <location>
        <begin position="61"/>
        <end position="82"/>
    </location>
</feature>
<proteinExistence type="inferred from homology"/>
<reference evidence="10" key="3">
    <citation type="submission" date="2025-09" db="UniProtKB">
        <authorList>
            <consortium name="Ensembl"/>
        </authorList>
    </citation>
    <scope>IDENTIFICATION</scope>
</reference>
<keyword evidence="7" id="KW-0325">Glycoprotein</keyword>
<reference evidence="10" key="2">
    <citation type="submission" date="2025-08" db="UniProtKB">
        <authorList>
            <consortium name="Ensembl"/>
        </authorList>
    </citation>
    <scope>IDENTIFICATION</scope>
</reference>
<dbReference type="PANTHER" id="PTHR45813">
    <property type="entry name" value="IG-LIKE DOMAIN-CONTAINING PROTEIN"/>
    <property type="match status" value="1"/>
</dbReference>
<dbReference type="InterPro" id="IPR000832">
    <property type="entry name" value="GPCR_2_secretin-like"/>
</dbReference>
<keyword evidence="4 8" id="KW-1133">Transmembrane helix</keyword>
<feature type="transmembrane region" description="Helical" evidence="8">
    <location>
        <begin position="27"/>
        <end position="49"/>
    </location>
</feature>
<dbReference type="GO" id="GO:0016020">
    <property type="term" value="C:membrane"/>
    <property type="evidence" value="ECO:0007669"/>
    <property type="project" value="UniProtKB-SubCell"/>
</dbReference>
<keyword evidence="3 8" id="KW-0812">Transmembrane</keyword>
<keyword evidence="6" id="KW-1015">Disulfide bond</keyword>
<sequence length="256" mass="28125">MTQIRYVQCSLWFSDPFTCPSSPQVSYFRYTTLANLAFSLLLASLCFLTASRLTAGHESPLCVAAAFFCHFFYLATFFWMLVQALMLFHQLVFVFHRLSMSAVAPAMLALGYLCPLAIAAATVAAAFPARQYLQEGLCWLSARSKALYAFSIPVLAIVAVNLAVLVVVLMKLMRPSVSEAPPGEERWALVGLFKALLVLTPVFGLTWGLGVITMTGQASPATHYAFTLLNAFQVSVSAWKCLFVSVSVCFVFQEQP</sequence>
<comment type="subcellular location">
    <subcellularLocation>
        <location evidence="1">Membrane</location>
        <topology evidence="1">Multi-pass membrane protein</topology>
    </subcellularLocation>
</comment>
<dbReference type="PANTHER" id="PTHR45813:SF2">
    <property type="entry name" value="ADHESION G-PROTEIN COUPLED RECEPTOR F3"/>
    <property type="match status" value="1"/>
</dbReference>
<evidence type="ECO:0000256" key="4">
    <source>
        <dbReference type="ARBA" id="ARBA00022989"/>
    </source>
</evidence>
<dbReference type="eggNOG" id="KOG4193">
    <property type="taxonomic scope" value="Eukaryota"/>
</dbReference>
<dbReference type="GO" id="GO:0007166">
    <property type="term" value="P:cell surface receptor signaling pathway"/>
    <property type="evidence" value="ECO:0007669"/>
    <property type="project" value="InterPro"/>
</dbReference>
<dbReference type="GO" id="GO:0004930">
    <property type="term" value="F:G protein-coupled receptor activity"/>
    <property type="evidence" value="ECO:0007669"/>
    <property type="project" value="InterPro"/>
</dbReference>
<evidence type="ECO:0000313" key="10">
    <source>
        <dbReference type="Ensembl" id="ENSACAP00000008617.3"/>
    </source>
</evidence>
<evidence type="ECO:0000256" key="6">
    <source>
        <dbReference type="ARBA" id="ARBA00023157"/>
    </source>
</evidence>
<reference evidence="10" key="1">
    <citation type="submission" date="2009-12" db="EMBL/GenBank/DDBJ databases">
        <title>The Genome Sequence of Anolis carolinensis (Green Anole Lizard).</title>
        <authorList>
            <consortium name="The Genome Sequencing Platform"/>
            <person name="Di Palma F."/>
            <person name="Alfoldi J."/>
            <person name="Heiman D."/>
            <person name="Young S."/>
            <person name="Grabherr M."/>
            <person name="Johnson J."/>
            <person name="Lander E.S."/>
            <person name="Lindblad-Toh K."/>
        </authorList>
    </citation>
    <scope>NUCLEOTIDE SEQUENCE [LARGE SCALE GENOMIC DNA]</scope>
    <source>
        <strain evidence="10">JBL SC #1</strain>
    </source>
</reference>
<dbReference type="HOGENOM" id="CLU_010357_0_0_1"/>
<evidence type="ECO:0000313" key="11">
    <source>
        <dbReference type="Proteomes" id="UP000001646"/>
    </source>
</evidence>
<accession>H9GED6</accession>
<organism evidence="10 11">
    <name type="scientific">Anolis carolinensis</name>
    <name type="common">Green anole</name>
    <name type="synonym">American chameleon</name>
    <dbReference type="NCBI Taxonomy" id="28377"/>
    <lineage>
        <taxon>Eukaryota</taxon>
        <taxon>Metazoa</taxon>
        <taxon>Chordata</taxon>
        <taxon>Craniata</taxon>
        <taxon>Vertebrata</taxon>
        <taxon>Euteleostomi</taxon>
        <taxon>Lepidosauria</taxon>
        <taxon>Squamata</taxon>
        <taxon>Bifurcata</taxon>
        <taxon>Unidentata</taxon>
        <taxon>Episquamata</taxon>
        <taxon>Toxicofera</taxon>
        <taxon>Iguania</taxon>
        <taxon>Dactyloidae</taxon>
        <taxon>Anolis</taxon>
    </lineage>
</organism>
<evidence type="ECO:0000256" key="2">
    <source>
        <dbReference type="ARBA" id="ARBA00007343"/>
    </source>
</evidence>
<dbReference type="Proteomes" id="UP000001646">
    <property type="component" value="Unplaced"/>
</dbReference>
<name>H9GED6_ANOCA</name>
<dbReference type="GeneTree" id="ENSGT00940000161541"/>
<dbReference type="Gene3D" id="1.20.1070.10">
    <property type="entry name" value="Rhodopsin 7-helix transmembrane proteins"/>
    <property type="match status" value="1"/>
</dbReference>
<keyword evidence="11" id="KW-1185">Reference proteome</keyword>
<feature type="transmembrane region" description="Helical" evidence="8">
    <location>
        <begin position="147"/>
        <end position="169"/>
    </location>
</feature>
<evidence type="ECO:0000256" key="5">
    <source>
        <dbReference type="ARBA" id="ARBA00023136"/>
    </source>
</evidence>
<feature type="domain" description="G-protein coupled receptors family 2 profile 2" evidence="9">
    <location>
        <begin position="1"/>
        <end position="252"/>
    </location>
</feature>
<dbReference type="InterPro" id="IPR017981">
    <property type="entry name" value="GPCR_2-like_7TM"/>
</dbReference>
<evidence type="ECO:0000256" key="3">
    <source>
        <dbReference type="ARBA" id="ARBA00022692"/>
    </source>
</evidence>
<evidence type="ECO:0000256" key="7">
    <source>
        <dbReference type="ARBA" id="ARBA00023180"/>
    </source>
</evidence>
<dbReference type="AlphaFoldDB" id="H9GED6"/>
<evidence type="ECO:0000256" key="8">
    <source>
        <dbReference type="SAM" id="Phobius"/>
    </source>
</evidence>
<comment type="similarity">
    <text evidence="2">Belongs to the G-protein coupled receptor 2 family. Adhesion G-protein coupled receptor (ADGR) subfamily.</text>
</comment>
<protein>
    <recommendedName>
        <fullName evidence="9">G-protein coupled receptors family 2 profile 2 domain-containing protein</fullName>
    </recommendedName>
</protein>
<feature type="transmembrane region" description="Helical" evidence="8">
    <location>
        <begin position="189"/>
        <end position="212"/>
    </location>
</feature>
<dbReference type="InterPro" id="IPR051587">
    <property type="entry name" value="Adhesion_GPCR"/>
</dbReference>
<keyword evidence="5 8" id="KW-0472">Membrane</keyword>
<dbReference type="InParanoid" id="H9GED6"/>
<dbReference type="PROSITE" id="PS50261">
    <property type="entry name" value="G_PROTEIN_RECEP_F2_4"/>
    <property type="match status" value="1"/>
</dbReference>
<dbReference type="Pfam" id="PF00002">
    <property type="entry name" value="7tm_2"/>
    <property type="match status" value="1"/>
</dbReference>
<evidence type="ECO:0000256" key="1">
    <source>
        <dbReference type="ARBA" id="ARBA00004141"/>
    </source>
</evidence>
<feature type="transmembrane region" description="Helical" evidence="8">
    <location>
        <begin position="102"/>
        <end position="127"/>
    </location>
</feature>
<dbReference type="Bgee" id="ENSACAG00000008798">
    <property type="expression patterns" value="Expressed in kidney and 1 other cell type or tissue"/>
</dbReference>
<feature type="transmembrane region" description="Helical" evidence="8">
    <location>
        <begin position="224"/>
        <end position="253"/>
    </location>
</feature>